<feature type="transmembrane region" description="Helical" evidence="9">
    <location>
        <begin position="951"/>
        <end position="973"/>
    </location>
</feature>
<feature type="transmembrane region" description="Helical" evidence="9">
    <location>
        <begin position="75"/>
        <end position="97"/>
    </location>
</feature>
<feature type="compositionally biased region" description="Basic and acidic residues" evidence="8">
    <location>
        <begin position="999"/>
        <end position="1019"/>
    </location>
</feature>
<comment type="caution">
    <text evidence="11">The sequence shown here is derived from an EMBL/GenBank/DDBJ whole genome shotgun (WGS) entry which is preliminary data.</text>
</comment>
<evidence type="ECO:0000256" key="4">
    <source>
        <dbReference type="ARBA" id="ARBA00022989"/>
    </source>
</evidence>
<dbReference type="EMBL" id="CAMXCT020004990">
    <property type="protein sequence ID" value="CAL1164358.1"/>
    <property type="molecule type" value="Genomic_DNA"/>
</dbReference>
<dbReference type="InterPro" id="IPR005821">
    <property type="entry name" value="Ion_trans_dom"/>
</dbReference>
<evidence type="ECO:0000256" key="8">
    <source>
        <dbReference type="SAM" id="MobiDB-lite"/>
    </source>
</evidence>
<dbReference type="SUPFAM" id="SSF81324">
    <property type="entry name" value="Voltage-gated potassium channels"/>
    <property type="match status" value="1"/>
</dbReference>
<comment type="subcellular location">
    <subcellularLocation>
        <location evidence="1">Membrane</location>
        <topology evidence="1">Multi-pass membrane protein</topology>
    </subcellularLocation>
</comment>
<dbReference type="InterPro" id="IPR018490">
    <property type="entry name" value="cNMP-bd_dom_sf"/>
</dbReference>
<dbReference type="OrthoDB" id="417811at2759"/>
<dbReference type="InterPro" id="IPR000595">
    <property type="entry name" value="cNMP-bd_dom"/>
</dbReference>
<dbReference type="InterPro" id="IPR003938">
    <property type="entry name" value="K_chnl_volt-dep_EAG/ELK/ERG"/>
</dbReference>
<evidence type="ECO:0000313" key="12">
    <source>
        <dbReference type="EMBL" id="CAL4798295.1"/>
    </source>
</evidence>
<dbReference type="Pfam" id="PF00520">
    <property type="entry name" value="Ion_trans"/>
    <property type="match status" value="1"/>
</dbReference>
<keyword evidence="2" id="KW-0813">Transport</keyword>
<sequence>MDRLKTDRKRTDDGVGTRGMEDLVLQVRGRSLAGSKEFISEESYESEKKSKSVAGAGRCVIQKFIMYPDNNFRRFWTALVVGLLVYTGTIFIYRLIFVRFYVPRELEVPKFWNYFDRMVDIMFLMDLLIQFLFTYTSEKGYEVALPRKIAIRYLSGWFWVNAISCVPEEVASAVYRYMMSDAGSSTANGGHRSLRLVRMQRMTKIVRMLRLVKLTQLTERLNLDMYIQRYKVVAVLNTLCGLIWAVHVMACGWYLCAALHNDPLETWLARRLVGVNEEMLLNCSPFDQWAHSMYFVFAVFTTVGFGDISAFTTGEIMYVTLTMMVGAIVHSLIVGQVIGEVTSDNTVNTFLKNKLKLAKEFAAHANLDAAGAKVLSFWLEQNARDLMTEQFKMDEMHQLVANDMPVTLMKELQGRLFQGQLARNVFLQIPFVVTPPRLPLLLSLALMPKSYESGQLLYQAGDSAFHMYLVLSGTFAFVARPERPSKSPRANEMWPYQLFSHRSYFGNFELHCGLKQFRRATARCESDRGHALRLPREHYMRLCAEFPQFNAAWHGESIRREALRCRLQAAHGRMLNYRVLAAKRLQRYIRLRKAEKEEKRDGHEEEFAAFRSDVRRHSWHSSSGEVSETLGSLSLGSMGPQRSENLTCKRATTRKTTDWKVKVDEDVWKQQLTVSMSALKANADMQAEAIEGLRHEMRQVMAMVATLVRFIALLLFVPAIGQDTTTTIPLTSLYSPDVSQSCTIMQNCPLRGNFPNRGICVSVPQMGGTQCALATAGPLVSGDPGGQYGSDVVTFSFWLRLTSWLRSHNASDYMVAGGGQIDVMNFVASELVSQVRAGLNNNVTCPKQLQLTVTSMQCPIGDACPKNLRHQFKVPYGRGLCVVKGDEKHGFACFAPSAFGDAEARLLFMLRAEDMCDYRIPASRFSEGAHQGIALQVMNFRSSGACQNKPWLPWVMALLFLLLIAGCFGLYYIQRRRSRRAEVAMKGEDDEEYTEEHDGEEHEHDQDRPPFEDRPGYGRQEMDAEYGMSAPGRASASSEVPPISGYMPDQLGTTGQLGATGTSLKIAGLDEPHLPMPNVGFGIPSNTVASASAVSVGGVQGGPYGMQLPLLQPSSPQAYATQLPSYPVGATSPGANVFTTTLPSAYTAGGVPASSGSVRISSPIPIQTVPQTYTSYTMPS</sequence>
<dbReference type="PRINTS" id="PR01463">
    <property type="entry name" value="EAGCHANLFMLY"/>
</dbReference>
<dbReference type="PANTHER" id="PTHR47823">
    <property type="entry name" value="ION_TRANS DOMAIN-CONTAINING PROTEIN"/>
    <property type="match status" value="1"/>
</dbReference>
<keyword evidence="5" id="KW-0406">Ion transport</keyword>
<evidence type="ECO:0000256" key="1">
    <source>
        <dbReference type="ARBA" id="ARBA00004141"/>
    </source>
</evidence>
<dbReference type="SUPFAM" id="SSF51206">
    <property type="entry name" value="cAMP-binding domain-like"/>
    <property type="match status" value="1"/>
</dbReference>
<organism evidence="11">
    <name type="scientific">Cladocopium goreaui</name>
    <dbReference type="NCBI Taxonomy" id="2562237"/>
    <lineage>
        <taxon>Eukaryota</taxon>
        <taxon>Sar</taxon>
        <taxon>Alveolata</taxon>
        <taxon>Dinophyceae</taxon>
        <taxon>Suessiales</taxon>
        <taxon>Symbiodiniaceae</taxon>
        <taxon>Cladocopium</taxon>
    </lineage>
</organism>
<evidence type="ECO:0000313" key="11">
    <source>
        <dbReference type="EMBL" id="CAI4010983.1"/>
    </source>
</evidence>
<feature type="transmembrane region" description="Helical" evidence="9">
    <location>
        <begin position="117"/>
        <end position="135"/>
    </location>
</feature>
<evidence type="ECO:0000259" key="10">
    <source>
        <dbReference type="PROSITE" id="PS50042"/>
    </source>
</evidence>
<proteinExistence type="predicted"/>
<feature type="region of interest" description="Disordered" evidence="8">
    <location>
        <begin position="983"/>
        <end position="1019"/>
    </location>
</feature>
<dbReference type="InterPro" id="IPR014710">
    <property type="entry name" value="RmlC-like_jellyroll"/>
</dbReference>
<reference evidence="11" key="1">
    <citation type="submission" date="2022-10" db="EMBL/GenBank/DDBJ databases">
        <authorList>
            <person name="Chen Y."/>
            <person name="Dougan E. K."/>
            <person name="Chan C."/>
            <person name="Rhodes N."/>
            <person name="Thang M."/>
        </authorList>
    </citation>
    <scope>NUCLEOTIDE SEQUENCE</scope>
</reference>
<keyword evidence="3 9" id="KW-0812">Transmembrane</keyword>
<dbReference type="AlphaFoldDB" id="A0A9P1DLS6"/>
<evidence type="ECO:0000313" key="13">
    <source>
        <dbReference type="Proteomes" id="UP001152797"/>
    </source>
</evidence>
<evidence type="ECO:0000256" key="2">
    <source>
        <dbReference type="ARBA" id="ARBA00022448"/>
    </source>
</evidence>
<dbReference type="EMBL" id="CAMXCT010004990">
    <property type="protein sequence ID" value="CAI4010983.1"/>
    <property type="molecule type" value="Genomic_DNA"/>
</dbReference>
<evidence type="ECO:0000256" key="7">
    <source>
        <dbReference type="ARBA" id="ARBA00023303"/>
    </source>
</evidence>
<feature type="compositionally biased region" description="Acidic residues" evidence="8">
    <location>
        <begin position="988"/>
        <end position="998"/>
    </location>
</feature>
<dbReference type="GO" id="GO:0005249">
    <property type="term" value="F:voltage-gated potassium channel activity"/>
    <property type="evidence" value="ECO:0007669"/>
    <property type="project" value="InterPro"/>
</dbReference>
<dbReference type="EMBL" id="CAMXCT030004990">
    <property type="protein sequence ID" value="CAL4798295.1"/>
    <property type="molecule type" value="Genomic_DNA"/>
</dbReference>
<keyword evidence="7 12" id="KW-0407">Ion channel</keyword>
<feature type="transmembrane region" description="Helical" evidence="9">
    <location>
        <begin position="232"/>
        <end position="255"/>
    </location>
</feature>
<name>A0A9P1DLS6_9DINO</name>
<dbReference type="GO" id="GO:0016020">
    <property type="term" value="C:membrane"/>
    <property type="evidence" value="ECO:0007669"/>
    <property type="project" value="UniProtKB-SubCell"/>
</dbReference>
<evidence type="ECO:0000256" key="6">
    <source>
        <dbReference type="ARBA" id="ARBA00023136"/>
    </source>
</evidence>
<gene>
    <name evidence="11" type="ORF">C1SCF055_LOCUS36196</name>
</gene>
<protein>
    <submittedName>
        <fullName evidence="12">Potassium channel AKT1</fullName>
    </submittedName>
</protein>
<keyword evidence="6 9" id="KW-0472">Membrane</keyword>
<evidence type="ECO:0000256" key="5">
    <source>
        <dbReference type="ARBA" id="ARBA00023065"/>
    </source>
</evidence>
<keyword evidence="4 9" id="KW-1133">Transmembrane helix</keyword>
<dbReference type="PANTHER" id="PTHR47823:SF9">
    <property type="entry name" value="CHROMOSOME UNDETERMINED SCAFFOLD_10, WHOLE GENOME SHOTGUN SEQUENCE"/>
    <property type="match status" value="1"/>
</dbReference>
<keyword evidence="13" id="KW-1185">Reference proteome</keyword>
<evidence type="ECO:0000256" key="9">
    <source>
        <dbReference type="SAM" id="Phobius"/>
    </source>
</evidence>
<dbReference type="Proteomes" id="UP001152797">
    <property type="component" value="Unassembled WGS sequence"/>
</dbReference>
<feature type="region of interest" description="Disordered" evidence="8">
    <location>
        <begin position="621"/>
        <end position="643"/>
    </location>
</feature>
<evidence type="ECO:0000256" key="3">
    <source>
        <dbReference type="ARBA" id="ARBA00022692"/>
    </source>
</evidence>
<dbReference type="Gene3D" id="2.60.120.10">
    <property type="entry name" value="Jelly Rolls"/>
    <property type="match status" value="1"/>
</dbReference>
<dbReference type="Gene3D" id="1.10.287.70">
    <property type="match status" value="1"/>
</dbReference>
<dbReference type="PROSITE" id="PS50042">
    <property type="entry name" value="CNMP_BINDING_3"/>
    <property type="match status" value="1"/>
</dbReference>
<reference evidence="12 13" key="2">
    <citation type="submission" date="2024-05" db="EMBL/GenBank/DDBJ databases">
        <authorList>
            <person name="Chen Y."/>
            <person name="Shah S."/>
            <person name="Dougan E. K."/>
            <person name="Thang M."/>
            <person name="Chan C."/>
        </authorList>
    </citation>
    <scope>NUCLEOTIDE SEQUENCE [LARGE SCALE GENOMIC DNA]</scope>
</reference>
<feature type="domain" description="Cyclic nucleotide-binding" evidence="10">
    <location>
        <begin position="445"/>
        <end position="542"/>
    </location>
</feature>
<accession>A0A9P1DLS6</accession>
<feature type="transmembrane region" description="Helical" evidence="9">
    <location>
        <begin position="318"/>
        <end position="338"/>
    </location>
</feature>
<feature type="transmembrane region" description="Helical" evidence="9">
    <location>
        <begin position="289"/>
        <end position="306"/>
    </location>
</feature>
<dbReference type="CDD" id="cd00038">
    <property type="entry name" value="CAP_ED"/>
    <property type="match status" value="1"/>
</dbReference>